<reference evidence="2 3" key="3">
    <citation type="journal article" date="2013" name="Rice">
        <title>Improvement of the Oryza sativa Nipponbare reference genome using next generation sequence and optical map data.</title>
        <authorList>
            <person name="Kawahara Y."/>
            <person name="de la Bastide M."/>
            <person name="Hamilton J.P."/>
            <person name="Kanamori H."/>
            <person name="McCombie W.R."/>
            <person name="Ouyang S."/>
            <person name="Schwartz D.C."/>
            <person name="Tanaka T."/>
            <person name="Wu J."/>
            <person name="Zhou S."/>
            <person name="Childs K.L."/>
            <person name="Davidson R.M."/>
            <person name="Lin H."/>
            <person name="Quesada-Ocampo L."/>
            <person name="Vaillancourt B."/>
            <person name="Sakai H."/>
            <person name="Lee S.S."/>
            <person name="Kim J."/>
            <person name="Numa H."/>
            <person name="Itoh T."/>
            <person name="Buell C.R."/>
            <person name="Matsumoto T."/>
        </authorList>
    </citation>
    <scope>NUCLEOTIDE SEQUENCE [LARGE SCALE GENOMIC DNA]</scope>
    <source>
        <strain evidence="3">cv. Nipponbare</strain>
    </source>
</reference>
<evidence type="ECO:0000313" key="2">
    <source>
        <dbReference type="EMBL" id="BAT02271.1"/>
    </source>
</evidence>
<dbReference type="AlphaFoldDB" id="A0A0P0X8B3"/>
<dbReference type="InParanoid" id="A0A0P0X8B3"/>
<proteinExistence type="predicted"/>
<dbReference type="Gramene" id="Os07t0574400-01">
    <property type="protein sequence ID" value="Os07t0574400-01"/>
    <property type="gene ID" value="Os07g0574400"/>
</dbReference>
<feature type="compositionally biased region" description="Low complexity" evidence="1">
    <location>
        <begin position="32"/>
        <end position="58"/>
    </location>
</feature>
<dbReference type="EMBL" id="AP014963">
    <property type="protein sequence ID" value="BAT02271.1"/>
    <property type="molecule type" value="Genomic_DNA"/>
</dbReference>
<dbReference type="Proteomes" id="UP000059680">
    <property type="component" value="Chromosome 7"/>
</dbReference>
<feature type="region of interest" description="Disordered" evidence="1">
    <location>
        <begin position="16"/>
        <end position="130"/>
    </location>
</feature>
<evidence type="ECO:0000313" key="3">
    <source>
        <dbReference type="Proteomes" id="UP000059680"/>
    </source>
</evidence>
<protein>
    <submittedName>
        <fullName evidence="2">Os07g0574400 protein</fullName>
    </submittedName>
</protein>
<evidence type="ECO:0000256" key="1">
    <source>
        <dbReference type="SAM" id="MobiDB-lite"/>
    </source>
</evidence>
<feature type="compositionally biased region" description="Pro residues" evidence="1">
    <location>
        <begin position="74"/>
        <end position="83"/>
    </location>
</feature>
<keyword evidence="3" id="KW-1185">Reference proteome</keyword>
<sequence length="130" mass="13301">CASLAAAAAGGGSLLCLPHHASHIAPPPSPRPHNASTVGTPIATPLSSASPPTAAPARPHLRRRRHYPLFAALPPSPASPSPPRRATSPSAAPPAYLPGVPIPSSPRRFPIHRPRCTPHAATPQRNPPAS</sequence>
<feature type="non-terminal residue" evidence="2">
    <location>
        <position position="1"/>
    </location>
</feature>
<reference evidence="3" key="1">
    <citation type="journal article" date="2005" name="Nature">
        <title>The map-based sequence of the rice genome.</title>
        <authorList>
            <consortium name="International rice genome sequencing project (IRGSP)"/>
            <person name="Matsumoto T."/>
            <person name="Wu J."/>
            <person name="Kanamori H."/>
            <person name="Katayose Y."/>
            <person name="Fujisawa M."/>
            <person name="Namiki N."/>
            <person name="Mizuno H."/>
            <person name="Yamamoto K."/>
            <person name="Antonio B.A."/>
            <person name="Baba T."/>
            <person name="Sakata K."/>
            <person name="Nagamura Y."/>
            <person name="Aoki H."/>
            <person name="Arikawa K."/>
            <person name="Arita K."/>
            <person name="Bito T."/>
            <person name="Chiden Y."/>
            <person name="Fujitsuka N."/>
            <person name="Fukunaka R."/>
            <person name="Hamada M."/>
            <person name="Harada C."/>
            <person name="Hayashi A."/>
            <person name="Hijishita S."/>
            <person name="Honda M."/>
            <person name="Hosokawa S."/>
            <person name="Ichikawa Y."/>
            <person name="Idonuma A."/>
            <person name="Iijima M."/>
            <person name="Ikeda M."/>
            <person name="Ikeno M."/>
            <person name="Ito K."/>
            <person name="Ito S."/>
            <person name="Ito T."/>
            <person name="Ito Y."/>
            <person name="Ito Y."/>
            <person name="Iwabuchi A."/>
            <person name="Kamiya K."/>
            <person name="Karasawa W."/>
            <person name="Kurita K."/>
            <person name="Katagiri S."/>
            <person name="Kikuta A."/>
            <person name="Kobayashi H."/>
            <person name="Kobayashi N."/>
            <person name="Machita K."/>
            <person name="Maehara T."/>
            <person name="Masukawa M."/>
            <person name="Mizubayashi T."/>
            <person name="Mukai Y."/>
            <person name="Nagasaki H."/>
            <person name="Nagata Y."/>
            <person name="Naito S."/>
            <person name="Nakashima M."/>
            <person name="Nakama Y."/>
            <person name="Nakamichi Y."/>
            <person name="Nakamura M."/>
            <person name="Meguro A."/>
            <person name="Negishi M."/>
            <person name="Ohta I."/>
            <person name="Ohta T."/>
            <person name="Okamoto M."/>
            <person name="Ono N."/>
            <person name="Saji S."/>
            <person name="Sakaguchi M."/>
            <person name="Sakai K."/>
            <person name="Shibata M."/>
            <person name="Shimokawa T."/>
            <person name="Song J."/>
            <person name="Takazaki Y."/>
            <person name="Terasawa K."/>
            <person name="Tsugane M."/>
            <person name="Tsuji K."/>
            <person name="Ueda S."/>
            <person name="Waki K."/>
            <person name="Yamagata H."/>
            <person name="Yamamoto M."/>
            <person name="Yamamoto S."/>
            <person name="Yamane H."/>
            <person name="Yoshiki S."/>
            <person name="Yoshihara R."/>
            <person name="Yukawa K."/>
            <person name="Zhong H."/>
            <person name="Yano M."/>
            <person name="Yuan Q."/>
            <person name="Ouyang S."/>
            <person name="Liu J."/>
            <person name="Jones K.M."/>
            <person name="Gansberger K."/>
            <person name="Moffat K."/>
            <person name="Hill J."/>
            <person name="Bera J."/>
            <person name="Fadrosh D."/>
            <person name="Jin S."/>
            <person name="Johri S."/>
            <person name="Kim M."/>
            <person name="Overton L."/>
            <person name="Reardon M."/>
            <person name="Tsitrin T."/>
            <person name="Vuong H."/>
            <person name="Weaver B."/>
            <person name="Ciecko A."/>
            <person name="Tallon L."/>
            <person name="Jackson J."/>
            <person name="Pai G."/>
            <person name="Aken S.V."/>
            <person name="Utterback T."/>
            <person name="Reidmuller S."/>
            <person name="Feldblyum T."/>
            <person name="Hsiao J."/>
            <person name="Zismann V."/>
            <person name="Iobst S."/>
            <person name="de Vazeille A.R."/>
            <person name="Buell C.R."/>
            <person name="Ying K."/>
            <person name="Li Y."/>
            <person name="Lu T."/>
            <person name="Huang Y."/>
            <person name="Zhao Q."/>
            <person name="Feng Q."/>
            <person name="Zhang L."/>
            <person name="Zhu J."/>
            <person name="Weng Q."/>
            <person name="Mu J."/>
            <person name="Lu Y."/>
            <person name="Fan D."/>
            <person name="Liu Y."/>
            <person name="Guan J."/>
            <person name="Zhang Y."/>
            <person name="Yu S."/>
            <person name="Liu X."/>
            <person name="Zhang Y."/>
            <person name="Hong G."/>
            <person name="Han B."/>
            <person name="Choisne N."/>
            <person name="Demange N."/>
            <person name="Orjeda G."/>
            <person name="Samain S."/>
            <person name="Cattolico L."/>
            <person name="Pelletier E."/>
            <person name="Couloux A."/>
            <person name="Segurens B."/>
            <person name="Wincker P."/>
            <person name="D'Hont A."/>
            <person name="Scarpelli C."/>
            <person name="Weissenbach J."/>
            <person name="Salanoubat M."/>
            <person name="Quetier F."/>
            <person name="Yu Y."/>
            <person name="Kim H.R."/>
            <person name="Rambo T."/>
            <person name="Currie J."/>
            <person name="Collura K."/>
            <person name="Luo M."/>
            <person name="Yang T."/>
            <person name="Ammiraju J.S.S."/>
            <person name="Engler F."/>
            <person name="Soderlund C."/>
            <person name="Wing R.A."/>
            <person name="Palmer L.E."/>
            <person name="de la Bastide M."/>
            <person name="Spiegel L."/>
            <person name="Nascimento L."/>
            <person name="Zutavern T."/>
            <person name="O'Shaughnessy A."/>
            <person name="Dike S."/>
            <person name="Dedhia N."/>
            <person name="Preston R."/>
            <person name="Balija V."/>
            <person name="McCombie W.R."/>
            <person name="Chow T."/>
            <person name="Chen H."/>
            <person name="Chung M."/>
            <person name="Chen C."/>
            <person name="Shaw J."/>
            <person name="Wu H."/>
            <person name="Hsiao K."/>
            <person name="Chao Y."/>
            <person name="Chu M."/>
            <person name="Cheng C."/>
            <person name="Hour A."/>
            <person name="Lee P."/>
            <person name="Lin S."/>
            <person name="Lin Y."/>
            <person name="Liou J."/>
            <person name="Liu S."/>
            <person name="Hsing Y."/>
            <person name="Raghuvanshi S."/>
            <person name="Mohanty A."/>
            <person name="Bharti A.K."/>
            <person name="Gaur A."/>
            <person name="Gupta V."/>
            <person name="Kumar D."/>
            <person name="Ravi V."/>
            <person name="Vij S."/>
            <person name="Kapur A."/>
            <person name="Khurana P."/>
            <person name="Khurana P."/>
            <person name="Khurana J.P."/>
            <person name="Tyagi A.K."/>
            <person name="Gaikwad K."/>
            <person name="Singh A."/>
            <person name="Dalal V."/>
            <person name="Srivastava S."/>
            <person name="Dixit A."/>
            <person name="Pal A.K."/>
            <person name="Ghazi I.A."/>
            <person name="Yadav M."/>
            <person name="Pandit A."/>
            <person name="Bhargava A."/>
            <person name="Sureshbabu K."/>
            <person name="Batra K."/>
            <person name="Sharma T.R."/>
            <person name="Mohapatra T."/>
            <person name="Singh N.K."/>
            <person name="Messing J."/>
            <person name="Nelson A.B."/>
            <person name="Fuks G."/>
            <person name="Kavchok S."/>
            <person name="Keizer G."/>
            <person name="Linton E."/>
            <person name="Llaca V."/>
            <person name="Song R."/>
            <person name="Tanyolac B."/>
            <person name="Young S."/>
            <person name="Ho-Il K."/>
            <person name="Hahn J.H."/>
            <person name="Sangsakoo G."/>
            <person name="Vanavichit A."/>
            <person name="de Mattos Luiz.A.T."/>
            <person name="Zimmer P.D."/>
            <person name="Malone G."/>
            <person name="Dellagostin O."/>
            <person name="de Oliveira A.C."/>
            <person name="Bevan M."/>
            <person name="Bancroft I."/>
            <person name="Minx P."/>
            <person name="Cordum H."/>
            <person name="Wilson R."/>
            <person name="Cheng Z."/>
            <person name="Jin W."/>
            <person name="Jiang J."/>
            <person name="Leong S.A."/>
            <person name="Iwama H."/>
            <person name="Gojobori T."/>
            <person name="Itoh T."/>
            <person name="Niimura Y."/>
            <person name="Fujii Y."/>
            <person name="Habara T."/>
            <person name="Sakai H."/>
            <person name="Sato Y."/>
            <person name="Wilson G."/>
            <person name="Kumar K."/>
            <person name="McCouch S."/>
            <person name="Juretic N."/>
            <person name="Hoen D."/>
            <person name="Wright S."/>
            <person name="Bruskiewich R."/>
            <person name="Bureau T."/>
            <person name="Miyao A."/>
            <person name="Hirochika H."/>
            <person name="Nishikawa T."/>
            <person name="Kadowaki K."/>
            <person name="Sugiura M."/>
            <person name="Burr B."/>
            <person name="Sasaki T."/>
        </authorList>
    </citation>
    <scope>NUCLEOTIDE SEQUENCE [LARGE SCALE GENOMIC DNA]</scope>
    <source>
        <strain evidence="3">cv. Nipponbare</strain>
    </source>
</reference>
<feature type="compositionally biased region" description="Pro residues" evidence="1">
    <location>
        <begin position="91"/>
        <end position="104"/>
    </location>
</feature>
<organism evidence="2 3">
    <name type="scientific">Oryza sativa subsp. japonica</name>
    <name type="common">Rice</name>
    <dbReference type="NCBI Taxonomy" id="39947"/>
    <lineage>
        <taxon>Eukaryota</taxon>
        <taxon>Viridiplantae</taxon>
        <taxon>Streptophyta</taxon>
        <taxon>Embryophyta</taxon>
        <taxon>Tracheophyta</taxon>
        <taxon>Spermatophyta</taxon>
        <taxon>Magnoliopsida</taxon>
        <taxon>Liliopsida</taxon>
        <taxon>Poales</taxon>
        <taxon>Poaceae</taxon>
        <taxon>BOP clade</taxon>
        <taxon>Oryzoideae</taxon>
        <taxon>Oryzeae</taxon>
        <taxon>Oryzinae</taxon>
        <taxon>Oryza</taxon>
        <taxon>Oryza sativa</taxon>
    </lineage>
</organism>
<dbReference type="PaxDb" id="39947-A0A0P0X8B3"/>
<accession>A0A0P0X8B3</accession>
<reference evidence="2 3" key="2">
    <citation type="journal article" date="2013" name="Plant Cell Physiol.">
        <title>Rice Annotation Project Database (RAP-DB): an integrative and interactive database for rice genomics.</title>
        <authorList>
            <person name="Sakai H."/>
            <person name="Lee S.S."/>
            <person name="Tanaka T."/>
            <person name="Numa H."/>
            <person name="Kim J."/>
            <person name="Kawahara Y."/>
            <person name="Wakimoto H."/>
            <person name="Yang C.C."/>
            <person name="Iwamoto M."/>
            <person name="Abe T."/>
            <person name="Yamada Y."/>
            <person name="Muto A."/>
            <person name="Inokuchi H."/>
            <person name="Ikemura T."/>
            <person name="Matsumoto T."/>
            <person name="Sasaki T."/>
            <person name="Itoh T."/>
        </authorList>
    </citation>
    <scope>NUCLEOTIDE SEQUENCE [LARGE SCALE GENOMIC DNA]</scope>
    <source>
        <strain evidence="3">cv. Nipponbare</strain>
    </source>
</reference>
<gene>
    <name evidence="2" type="ordered locus">Os07g0574400</name>
    <name evidence="2" type="ORF">OSNPB_070574400</name>
</gene>
<name>A0A0P0X8B3_ORYSJ</name>